<feature type="transmembrane region" description="Helical" evidence="2">
    <location>
        <begin position="6"/>
        <end position="31"/>
    </location>
</feature>
<sequence length="223" mass="23071">MPRTLINLVGVIITIAIIGLAIALFALPIYLQSLTTSAQTAQVGQTNSLYQAQVDGLRAESERMDEIDASVADLRSQIPATNELDDVFEVIARAASSADVDVQSIAAGDNAAFIVRTEPLAAGEEPEAPADTTQAPSDDATGDAAAEASASAPATAGTALADGRQQVDFTIAVTTNDLGNAVRFLDNLRRGPRLLSSIESVVTPTGTGYDVNISAITFVLPEA</sequence>
<dbReference type="Proteomes" id="UP000537775">
    <property type="component" value="Unassembled WGS sequence"/>
</dbReference>
<keyword evidence="2" id="KW-0812">Transmembrane</keyword>
<protein>
    <submittedName>
        <fullName evidence="3">Type II secretory pathway pseudopilin PulG</fullName>
    </submittedName>
</protein>
<accession>A0A7X0KUX6</accession>
<keyword evidence="2" id="KW-1133">Transmembrane helix</keyword>
<dbReference type="AlphaFoldDB" id="A0A7X0KUX6"/>
<name>A0A7X0KUX6_9MICO</name>
<feature type="compositionally biased region" description="Low complexity" evidence="1">
    <location>
        <begin position="137"/>
        <end position="158"/>
    </location>
</feature>
<dbReference type="EMBL" id="JACHML010000001">
    <property type="protein sequence ID" value="MBB6391637.1"/>
    <property type="molecule type" value="Genomic_DNA"/>
</dbReference>
<evidence type="ECO:0000256" key="1">
    <source>
        <dbReference type="SAM" id="MobiDB-lite"/>
    </source>
</evidence>
<evidence type="ECO:0000313" key="4">
    <source>
        <dbReference type="Proteomes" id="UP000537775"/>
    </source>
</evidence>
<feature type="region of interest" description="Disordered" evidence="1">
    <location>
        <begin position="122"/>
        <end position="158"/>
    </location>
</feature>
<gene>
    <name evidence="3" type="ORF">HD594_001950</name>
</gene>
<organism evidence="3 4">
    <name type="scientific">Microbacterium thalassium</name>
    <dbReference type="NCBI Taxonomy" id="362649"/>
    <lineage>
        <taxon>Bacteria</taxon>
        <taxon>Bacillati</taxon>
        <taxon>Actinomycetota</taxon>
        <taxon>Actinomycetes</taxon>
        <taxon>Micrococcales</taxon>
        <taxon>Microbacteriaceae</taxon>
        <taxon>Microbacterium</taxon>
    </lineage>
</organism>
<reference evidence="3 4" key="1">
    <citation type="submission" date="2020-08" db="EMBL/GenBank/DDBJ databases">
        <title>Sequencing the genomes of 1000 actinobacteria strains.</title>
        <authorList>
            <person name="Klenk H.-P."/>
        </authorList>
    </citation>
    <scope>NUCLEOTIDE SEQUENCE [LARGE SCALE GENOMIC DNA]</scope>
    <source>
        <strain evidence="3 4">DSM 12511</strain>
    </source>
</reference>
<keyword evidence="4" id="KW-1185">Reference proteome</keyword>
<proteinExistence type="predicted"/>
<keyword evidence="2" id="KW-0472">Membrane</keyword>
<dbReference type="RefSeq" id="WP_184750789.1">
    <property type="nucleotide sequence ID" value="NZ_BAAAJR010000006.1"/>
</dbReference>
<evidence type="ECO:0000313" key="3">
    <source>
        <dbReference type="EMBL" id="MBB6391637.1"/>
    </source>
</evidence>
<comment type="caution">
    <text evidence="3">The sequence shown here is derived from an EMBL/GenBank/DDBJ whole genome shotgun (WGS) entry which is preliminary data.</text>
</comment>
<evidence type="ECO:0000256" key="2">
    <source>
        <dbReference type="SAM" id="Phobius"/>
    </source>
</evidence>